<dbReference type="InterPro" id="IPR001789">
    <property type="entry name" value="Sig_transdc_resp-reg_receiver"/>
</dbReference>
<keyword evidence="11" id="KW-1185">Reference proteome</keyword>
<evidence type="ECO:0000256" key="3">
    <source>
        <dbReference type="ARBA" id="ARBA00023015"/>
    </source>
</evidence>
<dbReference type="SMART" id="SM00448">
    <property type="entry name" value="REC"/>
    <property type="match status" value="1"/>
</dbReference>
<comment type="function">
    <text evidence="6">May play the central regulatory role in sporulation. It may be an element of the effector pathway responsible for the activation of sporulation genes in response to nutritional stress. Spo0A may act in concert with spo0H (a sigma factor) to control the expression of some genes that are critical to the sporulation process.</text>
</comment>
<evidence type="ECO:0000256" key="5">
    <source>
        <dbReference type="ARBA" id="ARBA00023163"/>
    </source>
</evidence>
<feature type="domain" description="HTH luxR-type" evidence="8">
    <location>
        <begin position="150"/>
        <end position="215"/>
    </location>
</feature>
<dbReference type="SUPFAM" id="SSF52172">
    <property type="entry name" value="CheY-like"/>
    <property type="match status" value="1"/>
</dbReference>
<dbReference type="InterPro" id="IPR011006">
    <property type="entry name" value="CheY-like_superfamily"/>
</dbReference>
<evidence type="ECO:0000259" key="8">
    <source>
        <dbReference type="PROSITE" id="PS50043"/>
    </source>
</evidence>
<dbReference type="STRING" id="415015.SAMN05660462_00437"/>
<keyword evidence="2 7" id="KW-0597">Phosphoprotein</keyword>
<protein>
    <recommendedName>
        <fullName evidence="1">Stage 0 sporulation protein A homolog</fullName>
    </recommendedName>
</protein>
<feature type="modified residue" description="4-aspartylphosphate" evidence="7">
    <location>
        <position position="58"/>
    </location>
</feature>
<dbReference type="OrthoDB" id="9779069at2"/>
<evidence type="ECO:0000256" key="6">
    <source>
        <dbReference type="ARBA" id="ARBA00024867"/>
    </source>
</evidence>
<dbReference type="CDD" id="cd17535">
    <property type="entry name" value="REC_NarL-like"/>
    <property type="match status" value="1"/>
</dbReference>
<dbReference type="Gene3D" id="3.40.50.2300">
    <property type="match status" value="1"/>
</dbReference>
<dbReference type="GO" id="GO:0006355">
    <property type="term" value="P:regulation of DNA-templated transcription"/>
    <property type="evidence" value="ECO:0007669"/>
    <property type="project" value="InterPro"/>
</dbReference>
<dbReference type="PROSITE" id="PS50110">
    <property type="entry name" value="RESPONSE_REGULATORY"/>
    <property type="match status" value="1"/>
</dbReference>
<evidence type="ECO:0000256" key="1">
    <source>
        <dbReference type="ARBA" id="ARBA00018672"/>
    </source>
</evidence>
<keyword evidence="4" id="KW-0238">DNA-binding</keyword>
<evidence type="ECO:0000256" key="2">
    <source>
        <dbReference type="ARBA" id="ARBA00022553"/>
    </source>
</evidence>
<dbReference type="RefSeq" id="WP_091726603.1">
    <property type="nucleotide sequence ID" value="NZ_FNQE01000003.1"/>
</dbReference>
<feature type="domain" description="Response regulatory" evidence="9">
    <location>
        <begin position="7"/>
        <end position="123"/>
    </location>
</feature>
<dbReference type="CDD" id="cd06170">
    <property type="entry name" value="LuxR_C_like"/>
    <property type="match status" value="1"/>
</dbReference>
<dbReference type="InterPro" id="IPR000792">
    <property type="entry name" value="Tscrpt_reg_LuxR_C"/>
</dbReference>
<reference evidence="10 11" key="1">
    <citation type="submission" date="2016-10" db="EMBL/GenBank/DDBJ databases">
        <authorList>
            <person name="de Groot N.N."/>
        </authorList>
    </citation>
    <scope>NUCLEOTIDE SEQUENCE [LARGE SCALE GENOMIC DNA]</scope>
    <source>
        <strain evidence="10 11">DSM 21650</strain>
    </source>
</reference>
<dbReference type="PANTHER" id="PTHR43214">
    <property type="entry name" value="TWO-COMPONENT RESPONSE REGULATOR"/>
    <property type="match status" value="1"/>
</dbReference>
<dbReference type="PROSITE" id="PS50043">
    <property type="entry name" value="HTH_LUXR_2"/>
    <property type="match status" value="1"/>
</dbReference>
<dbReference type="PRINTS" id="PR00038">
    <property type="entry name" value="HTHLUXR"/>
</dbReference>
<evidence type="ECO:0000313" key="10">
    <source>
        <dbReference type="EMBL" id="SDY60845.1"/>
    </source>
</evidence>
<sequence>MNDKKITVMIVDDHSLMREGLKQILELENDIEVVGLVSNGEDSIKYAQQSKPDVILLDINMPKMNGLDVLRRLKDIGVDSKIIMLTIHDDREYLYETVKIGANGYVLKDSDSDTLISAIKDVHKGKSYIQPSLSELLVKDINSIEGKSKEASFIESLTKREYEVLTLIAEGMNNREIAEKLFISEKTVKNHVSKIFKKIDVTDRVQAAIFTFKNNIKKL</sequence>
<dbReference type="EMBL" id="FNQE01000003">
    <property type="protein sequence ID" value="SDY60845.1"/>
    <property type="molecule type" value="Genomic_DNA"/>
</dbReference>
<dbReference type="GO" id="GO:0003677">
    <property type="term" value="F:DNA binding"/>
    <property type="evidence" value="ECO:0007669"/>
    <property type="project" value="UniProtKB-KW"/>
</dbReference>
<evidence type="ECO:0000259" key="9">
    <source>
        <dbReference type="PROSITE" id="PS50110"/>
    </source>
</evidence>
<keyword evidence="5" id="KW-0804">Transcription</keyword>
<dbReference type="PANTHER" id="PTHR43214:SF39">
    <property type="entry name" value="TRANSCRIPTIONAL REGULATORY PROTEIN DEGU"/>
    <property type="match status" value="1"/>
</dbReference>
<dbReference type="SUPFAM" id="SSF46894">
    <property type="entry name" value="C-terminal effector domain of the bipartite response regulators"/>
    <property type="match status" value="1"/>
</dbReference>
<dbReference type="InterPro" id="IPR039420">
    <property type="entry name" value="WalR-like"/>
</dbReference>
<dbReference type="InterPro" id="IPR058245">
    <property type="entry name" value="NreC/VraR/RcsB-like_REC"/>
</dbReference>
<accession>A0A1H3LAC6</accession>
<evidence type="ECO:0000256" key="4">
    <source>
        <dbReference type="ARBA" id="ARBA00023125"/>
    </source>
</evidence>
<dbReference type="Proteomes" id="UP000198625">
    <property type="component" value="Unassembled WGS sequence"/>
</dbReference>
<evidence type="ECO:0000256" key="7">
    <source>
        <dbReference type="PROSITE-ProRule" id="PRU00169"/>
    </source>
</evidence>
<dbReference type="Pfam" id="PF00072">
    <property type="entry name" value="Response_reg"/>
    <property type="match status" value="1"/>
</dbReference>
<gene>
    <name evidence="10" type="ORF">SAMN05660462_00437</name>
</gene>
<evidence type="ECO:0000313" key="11">
    <source>
        <dbReference type="Proteomes" id="UP000198625"/>
    </source>
</evidence>
<keyword evidence="3" id="KW-0805">Transcription regulation</keyword>
<dbReference type="Pfam" id="PF00196">
    <property type="entry name" value="GerE"/>
    <property type="match status" value="1"/>
</dbReference>
<organism evidence="10 11">
    <name type="scientific">Proteiniborus ethanoligenes</name>
    <dbReference type="NCBI Taxonomy" id="415015"/>
    <lineage>
        <taxon>Bacteria</taxon>
        <taxon>Bacillati</taxon>
        <taxon>Bacillota</taxon>
        <taxon>Clostridia</taxon>
        <taxon>Eubacteriales</taxon>
        <taxon>Proteiniborus</taxon>
    </lineage>
</organism>
<proteinExistence type="predicted"/>
<dbReference type="InterPro" id="IPR016032">
    <property type="entry name" value="Sig_transdc_resp-reg_C-effctor"/>
</dbReference>
<dbReference type="SMART" id="SM00421">
    <property type="entry name" value="HTH_LUXR"/>
    <property type="match status" value="1"/>
</dbReference>
<dbReference type="GO" id="GO:0000160">
    <property type="term" value="P:phosphorelay signal transduction system"/>
    <property type="evidence" value="ECO:0007669"/>
    <property type="project" value="InterPro"/>
</dbReference>
<dbReference type="AlphaFoldDB" id="A0A1H3LAC6"/>
<name>A0A1H3LAC6_9FIRM</name>